<feature type="binding site" evidence="9">
    <location>
        <position position="127"/>
    </location>
    <ligand>
        <name>ATP</name>
        <dbReference type="ChEBI" id="CHEBI:30616"/>
    </ligand>
</feature>
<dbReference type="EC" id="2.8.1.13" evidence="9"/>
<comment type="caution">
    <text evidence="9">Lacks conserved residue(s) required for the propagation of feature annotation.</text>
</comment>
<dbReference type="InterPro" id="IPR023382">
    <property type="entry name" value="MnmA-like_central_sf"/>
</dbReference>
<dbReference type="Pfam" id="PF20258">
    <property type="entry name" value="tRNA_Me_trans_C"/>
    <property type="match status" value="1"/>
</dbReference>
<name>A0A2H0WN04_9BACT</name>
<dbReference type="Gene3D" id="2.40.30.10">
    <property type="entry name" value="Translation factors"/>
    <property type="match status" value="1"/>
</dbReference>
<keyword evidence="7" id="KW-1015">Disulfide bond</keyword>
<dbReference type="NCBIfam" id="NF001138">
    <property type="entry name" value="PRK00143.1"/>
    <property type="match status" value="1"/>
</dbReference>
<dbReference type="FunFam" id="2.30.30.280:FF:000001">
    <property type="entry name" value="tRNA-specific 2-thiouridylase MnmA"/>
    <property type="match status" value="1"/>
</dbReference>
<dbReference type="Pfam" id="PF03054">
    <property type="entry name" value="tRNA_Me_trans"/>
    <property type="match status" value="1"/>
</dbReference>
<dbReference type="GO" id="GO:0000049">
    <property type="term" value="F:tRNA binding"/>
    <property type="evidence" value="ECO:0007669"/>
    <property type="project" value="UniProtKB-KW"/>
</dbReference>
<evidence type="ECO:0000256" key="3">
    <source>
        <dbReference type="ARBA" id="ARBA00022694"/>
    </source>
</evidence>
<gene>
    <name evidence="9" type="primary">mnmA</name>
    <name evidence="12" type="ORF">COT67_02145</name>
</gene>
<dbReference type="Gene3D" id="3.40.50.620">
    <property type="entry name" value="HUPs"/>
    <property type="match status" value="1"/>
</dbReference>
<evidence type="ECO:0000259" key="10">
    <source>
        <dbReference type="Pfam" id="PF20258"/>
    </source>
</evidence>
<reference evidence="13" key="1">
    <citation type="submission" date="2017-09" db="EMBL/GenBank/DDBJ databases">
        <title>Depth-based differentiation of microbial function through sediment-hosted aquifers and enrichment of novel symbionts in the deep terrestrial subsurface.</title>
        <authorList>
            <person name="Probst A.J."/>
            <person name="Ladd B."/>
            <person name="Jarett J.K."/>
            <person name="Geller-Mcgrath D.E."/>
            <person name="Sieber C.M.K."/>
            <person name="Emerson J.B."/>
            <person name="Anantharaman K."/>
            <person name="Thomas B.C."/>
            <person name="Malmstrom R."/>
            <person name="Stieglmeier M."/>
            <person name="Klingl A."/>
            <person name="Woyke T."/>
            <person name="Ryan C.M."/>
            <person name="Banfield J.F."/>
        </authorList>
    </citation>
    <scope>NUCLEOTIDE SEQUENCE [LARGE SCALE GENOMIC DNA]</scope>
</reference>
<dbReference type="HAMAP" id="MF_00144">
    <property type="entry name" value="tRNA_thiouridyl_MnmA"/>
    <property type="match status" value="1"/>
</dbReference>
<feature type="region of interest" description="Interaction with tRNA" evidence="9">
    <location>
        <begin position="316"/>
        <end position="317"/>
    </location>
</feature>
<dbReference type="InterPro" id="IPR046884">
    <property type="entry name" value="MnmA-like_central"/>
</dbReference>
<dbReference type="GO" id="GO:0002143">
    <property type="term" value="P:tRNA wobble position uridine thiolation"/>
    <property type="evidence" value="ECO:0007669"/>
    <property type="project" value="TreeGrafter"/>
</dbReference>
<comment type="similarity">
    <text evidence="9">Belongs to the MnmA/TRMU family.</text>
</comment>
<dbReference type="AlphaFoldDB" id="A0A2H0WN04"/>
<feature type="active site" description="Cysteine persulfide intermediate" evidence="9">
    <location>
        <position position="209"/>
    </location>
</feature>
<evidence type="ECO:0000256" key="8">
    <source>
        <dbReference type="ARBA" id="ARBA00051542"/>
    </source>
</evidence>
<feature type="region of interest" description="Interaction with tRNA" evidence="9">
    <location>
        <begin position="159"/>
        <end position="161"/>
    </location>
</feature>
<dbReference type="Pfam" id="PF20259">
    <property type="entry name" value="tRNA_Me_trans_M"/>
    <property type="match status" value="1"/>
</dbReference>
<proteinExistence type="inferred from homology"/>
<keyword evidence="9" id="KW-0963">Cytoplasm</keyword>
<feature type="domain" description="tRNA-specific 2-thiouridylase MnmA-like central" evidence="11">
    <location>
        <begin position="217"/>
        <end position="279"/>
    </location>
</feature>
<comment type="catalytic activity">
    <reaction evidence="8 9">
        <text>S-sulfanyl-L-cysteinyl-[protein] + uridine(34) in tRNA + AH2 + ATP = 2-thiouridine(34) in tRNA + L-cysteinyl-[protein] + A + AMP + diphosphate + H(+)</text>
        <dbReference type="Rhea" id="RHEA:47032"/>
        <dbReference type="Rhea" id="RHEA-COMP:10131"/>
        <dbReference type="Rhea" id="RHEA-COMP:11726"/>
        <dbReference type="Rhea" id="RHEA-COMP:11727"/>
        <dbReference type="Rhea" id="RHEA-COMP:11728"/>
        <dbReference type="ChEBI" id="CHEBI:13193"/>
        <dbReference type="ChEBI" id="CHEBI:15378"/>
        <dbReference type="ChEBI" id="CHEBI:17499"/>
        <dbReference type="ChEBI" id="CHEBI:29950"/>
        <dbReference type="ChEBI" id="CHEBI:30616"/>
        <dbReference type="ChEBI" id="CHEBI:33019"/>
        <dbReference type="ChEBI" id="CHEBI:61963"/>
        <dbReference type="ChEBI" id="CHEBI:65315"/>
        <dbReference type="ChEBI" id="CHEBI:87170"/>
        <dbReference type="ChEBI" id="CHEBI:456215"/>
        <dbReference type="EC" id="2.8.1.13"/>
    </reaction>
</comment>
<dbReference type="PANTHER" id="PTHR11933:SF5">
    <property type="entry name" value="MITOCHONDRIAL TRNA-SPECIFIC 2-THIOURIDYLASE 1"/>
    <property type="match status" value="1"/>
</dbReference>
<protein>
    <recommendedName>
        <fullName evidence="9">tRNA-specific 2-thiouridylase MnmA</fullName>
        <ecNumber evidence="9">2.8.1.13</ecNumber>
    </recommendedName>
</protein>
<evidence type="ECO:0000256" key="1">
    <source>
        <dbReference type="ARBA" id="ARBA00022555"/>
    </source>
</evidence>
<evidence type="ECO:0000256" key="6">
    <source>
        <dbReference type="ARBA" id="ARBA00022884"/>
    </source>
</evidence>
<evidence type="ECO:0000256" key="7">
    <source>
        <dbReference type="ARBA" id="ARBA00023157"/>
    </source>
</evidence>
<dbReference type="Proteomes" id="UP000230353">
    <property type="component" value="Unassembled WGS sequence"/>
</dbReference>
<feature type="site" description="Interaction with tRNA" evidence="9">
    <location>
        <position position="128"/>
    </location>
</feature>
<evidence type="ECO:0000256" key="5">
    <source>
        <dbReference type="ARBA" id="ARBA00022840"/>
    </source>
</evidence>
<feature type="binding site" evidence="9">
    <location>
        <position position="40"/>
    </location>
    <ligand>
        <name>ATP</name>
        <dbReference type="ChEBI" id="CHEBI:30616"/>
    </ligand>
</feature>
<feature type="region of interest" description="Interaction with target base in tRNA" evidence="9">
    <location>
        <begin position="98"/>
        <end position="100"/>
    </location>
</feature>
<accession>A0A2H0WN04</accession>
<keyword evidence="1 9" id="KW-0820">tRNA-binding</keyword>
<evidence type="ECO:0000256" key="4">
    <source>
        <dbReference type="ARBA" id="ARBA00022741"/>
    </source>
</evidence>
<feature type="binding site" evidence="9">
    <location>
        <begin position="14"/>
        <end position="21"/>
    </location>
    <ligand>
        <name>ATP</name>
        <dbReference type="ChEBI" id="CHEBI:30616"/>
    </ligand>
</feature>
<comment type="caution">
    <text evidence="12">The sequence shown here is derived from an EMBL/GenBank/DDBJ whole genome shotgun (WGS) entry which is preliminary data.</text>
</comment>
<evidence type="ECO:0000313" key="13">
    <source>
        <dbReference type="Proteomes" id="UP000230353"/>
    </source>
</evidence>
<feature type="active site" description="Nucleophile" evidence="9">
    <location>
        <position position="103"/>
    </location>
</feature>
<dbReference type="GO" id="GO:0103016">
    <property type="term" value="F:tRNA-uridine 2-sulfurtransferase activity"/>
    <property type="evidence" value="ECO:0007669"/>
    <property type="project" value="UniProtKB-EC"/>
</dbReference>
<keyword evidence="4 9" id="KW-0547">Nucleotide-binding</keyword>
<evidence type="ECO:0000256" key="2">
    <source>
        <dbReference type="ARBA" id="ARBA00022679"/>
    </source>
</evidence>
<dbReference type="Gene3D" id="2.30.30.280">
    <property type="entry name" value="Adenine nucleotide alpha hydrolases-like domains"/>
    <property type="match status" value="1"/>
</dbReference>
<dbReference type="InterPro" id="IPR004506">
    <property type="entry name" value="MnmA-like"/>
</dbReference>
<keyword evidence="2 9" id="KW-0808">Transferase</keyword>
<dbReference type="InterPro" id="IPR014729">
    <property type="entry name" value="Rossmann-like_a/b/a_fold"/>
</dbReference>
<comment type="function">
    <text evidence="9">Catalyzes the 2-thiolation of uridine at the wobble position (U34) of tRNA, leading to the formation of s(2)U34.</text>
</comment>
<organism evidence="12 13">
    <name type="scientific">Candidatus Tagabacteria bacterium CG09_land_8_20_14_0_10_41_14</name>
    <dbReference type="NCBI Taxonomy" id="1975021"/>
    <lineage>
        <taxon>Bacteria</taxon>
        <taxon>Candidatus Tagaibacteriota</taxon>
    </lineage>
</organism>
<dbReference type="InterPro" id="IPR046885">
    <property type="entry name" value="MnmA-like_C"/>
</dbReference>
<feature type="site" description="Interaction with tRNA" evidence="9">
    <location>
        <position position="354"/>
    </location>
</feature>
<dbReference type="PANTHER" id="PTHR11933">
    <property type="entry name" value="TRNA 5-METHYLAMINOMETHYL-2-THIOURIDYLATE -METHYLTRANSFERASE"/>
    <property type="match status" value="1"/>
</dbReference>
<evidence type="ECO:0000256" key="9">
    <source>
        <dbReference type="HAMAP-Rule" id="MF_00144"/>
    </source>
</evidence>
<keyword evidence="6 9" id="KW-0694">RNA-binding</keyword>
<dbReference type="GO" id="GO:0005737">
    <property type="term" value="C:cytoplasm"/>
    <property type="evidence" value="ECO:0007669"/>
    <property type="project" value="UniProtKB-SubCell"/>
</dbReference>
<feature type="domain" description="tRNA-specific 2-thiouridylase MnmA-like C-terminal" evidence="10">
    <location>
        <begin position="290"/>
        <end position="370"/>
    </location>
</feature>
<dbReference type="EMBL" id="PEZL01000032">
    <property type="protein sequence ID" value="PIS13348.1"/>
    <property type="molecule type" value="Genomic_DNA"/>
</dbReference>
<dbReference type="FunFam" id="3.40.50.620:FF:000115">
    <property type="entry name" value="tRNA-specific 2-thiouridylase MnmA"/>
    <property type="match status" value="1"/>
</dbReference>
<keyword evidence="3 9" id="KW-0819">tRNA processing</keyword>
<evidence type="ECO:0000313" key="12">
    <source>
        <dbReference type="EMBL" id="PIS13348.1"/>
    </source>
</evidence>
<comment type="subcellular location">
    <subcellularLocation>
        <location evidence="9">Cytoplasm</location>
    </subcellularLocation>
</comment>
<sequence>MGKAEETGKKVFVAMSGGVDSSVSAALLKKQGYDVCGVFIKGWYPKGIPCAWRQDRRDAMAVAAILDIPFYTFDFEKEYKKHVIDYMLKEYKSGRTPNPDIMCNKYIKFDLFLKKALKMGADKIATGHYVKLETCNLKHKKDDKNASRFTLHASRDDNKDQSYFLWTLTQKQLKYCLFPIGNYLKSEVRKLAKKFKLPVAGKKDSQGLCFVGEFKMEDFLKDYIKPRPGRILDDKGNEAGRHKGTQYYTIGQRHGVGARGKEPYYIVEKDLKKNILIVAAVNEEKEFYKKEVKIKKVNWISGKAPNFKKTYLARIRYRQPLQSCRIVNPKSEIRNSKHCRIIFNKPQRAVAPGQSLVLYDKNVLLGGGVIC</sequence>
<dbReference type="NCBIfam" id="TIGR00420">
    <property type="entry name" value="trmU"/>
    <property type="match status" value="1"/>
</dbReference>
<keyword evidence="5 9" id="KW-0067">ATP-binding</keyword>
<dbReference type="GO" id="GO:0005524">
    <property type="term" value="F:ATP binding"/>
    <property type="evidence" value="ECO:0007669"/>
    <property type="project" value="UniProtKB-KW"/>
</dbReference>
<evidence type="ECO:0000259" key="11">
    <source>
        <dbReference type="Pfam" id="PF20259"/>
    </source>
</evidence>
<dbReference type="CDD" id="cd01998">
    <property type="entry name" value="MnmA_TRMU-like"/>
    <property type="match status" value="1"/>
</dbReference>
<dbReference type="SUPFAM" id="SSF52402">
    <property type="entry name" value="Adenine nucleotide alpha hydrolases-like"/>
    <property type="match status" value="1"/>
</dbReference>